<evidence type="ECO:0000313" key="3">
    <source>
        <dbReference type="Proteomes" id="UP000070516"/>
    </source>
</evidence>
<name>A0A127I530_PSEAZ</name>
<dbReference type="Gene3D" id="3.30.70.100">
    <property type="match status" value="1"/>
</dbReference>
<keyword evidence="2" id="KW-0503">Monooxygenase</keyword>
<gene>
    <name evidence="2" type="ORF">AYR47_28185</name>
</gene>
<dbReference type="InterPro" id="IPR007138">
    <property type="entry name" value="ABM_dom"/>
</dbReference>
<reference evidence="2 3" key="1">
    <citation type="submission" date="2016-02" db="EMBL/GenBank/DDBJ databases">
        <title>Complete genome sequence of Pseudomonas azotoformans S4.</title>
        <authorList>
            <person name="Fang Y."/>
            <person name="Wu L."/>
            <person name="Feng G."/>
        </authorList>
    </citation>
    <scope>NUCLEOTIDE SEQUENCE [LARGE SCALE GENOMIC DNA]</scope>
    <source>
        <strain evidence="2 3">S4</strain>
    </source>
</reference>
<protein>
    <submittedName>
        <fullName evidence="2">Monooxygenase</fullName>
    </submittedName>
</protein>
<dbReference type="SUPFAM" id="SSF54909">
    <property type="entry name" value="Dimeric alpha+beta barrel"/>
    <property type="match status" value="1"/>
</dbReference>
<dbReference type="KEGG" id="pazo:AYR47_28185"/>
<evidence type="ECO:0000259" key="1">
    <source>
        <dbReference type="PROSITE" id="PS51725"/>
    </source>
</evidence>
<proteinExistence type="predicted"/>
<dbReference type="InterPro" id="IPR011008">
    <property type="entry name" value="Dimeric_a/b-barrel"/>
</dbReference>
<dbReference type="RefSeq" id="WP_061449143.1">
    <property type="nucleotide sequence ID" value="NZ_CP014546.1"/>
</dbReference>
<dbReference type="PROSITE" id="PS51725">
    <property type="entry name" value="ABM"/>
    <property type="match status" value="1"/>
</dbReference>
<keyword evidence="2" id="KW-0560">Oxidoreductase</keyword>
<dbReference type="Pfam" id="PF03992">
    <property type="entry name" value="ABM"/>
    <property type="match status" value="1"/>
</dbReference>
<accession>A0A127I530</accession>
<dbReference type="GO" id="GO:0004497">
    <property type="term" value="F:monooxygenase activity"/>
    <property type="evidence" value="ECO:0007669"/>
    <property type="project" value="UniProtKB-KW"/>
</dbReference>
<dbReference type="EMBL" id="CP014546">
    <property type="protein sequence ID" value="AMN81946.1"/>
    <property type="molecule type" value="Genomic_DNA"/>
</dbReference>
<dbReference type="AlphaFoldDB" id="A0A127I530"/>
<dbReference type="Proteomes" id="UP000070516">
    <property type="component" value="Chromosome"/>
</dbReference>
<evidence type="ECO:0000313" key="2">
    <source>
        <dbReference type="EMBL" id="AMN81946.1"/>
    </source>
</evidence>
<sequence length="98" mass="11109">MIYEIALLPVHKEQIETFRQAFAEVAPLLTRAKGYLGHMLAQGIETPERFNLIVRWASLEDHTPGFEASDDHQAFMQGLEAYFSAEPQVYHIEGTAFA</sequence>
<feature type="domain" description="ABM" evidence="1">
    <location>
        <begin position="2"/>
        <end position="92"/>
    </location>
</feature>
<organism evidence="2 3">
    <name type="scientific">Pseudomonas azotoformans</name>
    <dbReference type="NCBI Taxonomy" id="47878"/>
    <lineage>
        <taxon>Bacteria</taxon>
        <taxon>Pseudomonadati</taxon>
        <taxon>Pseudomonadota</taxon>
        <taxon>Gammaproteobacteria</taxon>
        <taxon>Pseudomonadales</taxon>
        <taxon>Pseudomonadaceae</taxon>
        <taxon>Pseudomonas</taxon>
    </lineage>
</organism>